<evidence type="ECO:0000256" key="2">
    <source>
        <dbReference type="ARBA" id="ARBA00010790"/>
    </source>
</evidence>
<dbReference type="EMBL" id="ML143386">
    <property type="protein sequence ID" value="TBU35744.1"/>
    <property type="molecule type" value="Genomic_DNA"/>
</dbReference>
<comment type="similarity">
    <text evidence="2">Belongs to the GMC oxidoreductase family.</text>
</comment>
<evidence type="ECO:0000256" key="3">
    <source>
        <dbReference type="ARBA" id="ARBA00022630"/>
    </source>
</evidence>
<gene>
    <name evidence="8" type="ORF">BD311DRAFT_12890</name>
</gene>
<dbReference type="SUPFAM" id="SSF51905">
    <property type="entry name" value="FAD/NAD(P)-binding domain"/>
    <property type="match status" value="1"/>
</dbReference>
<evidence type="ECO:0000256" key="7">
    <source>
        <dbReference type="SAM" id="Phobius"/>
    </source>
</evidence>
<dbReference type="Proteomes" id="UP000292957">
    <property type="component" value="Unassembled WGS sequence"/>
</dbReference>
<keyword evidence="4" id="KW-0732">Signal</keyword>
<evidence type="ECO:0000256" key="6">
    <source>
        <dbReference type="ARBA" id="ARBA00023002"/>
    </source>
</evidence>
<dbReference type="PANTHER" id="PTHR11552:SF201">
    <property type="entry name" value="GLUCOSE-METHANOL-CHOLINE OXIDOREDUCTASE N-TERMINAL DOMAIN-CONTAINING PROTEIN"/>
    <property type="match status" value="1"/>
</dbReference>
<dbReference type="PANTHER" id="PTHR11552">
    <property type="entry name" value="GLUCOSE-METHANOL-CHOLINE GMC OXIDOREDUCTASE"/>
    <property type="match status" value="1"/>
</dbReference>
<name>A0A4Q9N517_9APHY</name>
<keyword evidence="6" id="KW-0560">Oxidoreductase</keyword>
<dbReference type="Gene3D" id="3.50.50.60">
    <property type="entry name" value="FAD/NAD(P)-binding domain"/>
    <property type="match status" value="1"/>
</dbReference>
<organism evidence="8">
    <name type="scientific">Dichomitus squalens</name>
    <dbReference type="NCBI Taxonomy" id="114155"/>
    <lineage>
        <taxon>Eukaryota</taxon>
        <taxon>Fungi</taxon>
        <taxon>Dikarya</taxon>
        <taxon>Basidiomycota</taxon>
        <taxon>Agaricomycotina</taxon>
        <taxon>Agaricomycetes</taxon>
        <taxon>Polyporales</taxon>
        <taxon>Polyporaceae</taxon>
        <taxon>Dichomitus</taxon>
    </lineage>
</organism>
<feature type="transmembrane region" description="Helical" evidence="7">
    <location>
        <begin position="20"/>
        <end position="40"/>
    </location>
</feature>
<evidence type="ECO:0000256" key="5">
    <source>
        <dbReference type="ARBA" id="ARBA00022827"/>
    </source>
</evidence>
<dbReference type="Pfam" id="PF13450">
    <property type="entry name" value="NAD_binding_8"/>
    <property type="match status" value="1"/>
</dbReference>
<reference evidence="8" key="1">
    <citation type="submission" date="2019-01" db="EMBL/GenBank/DDBJ databases">
        <title>Draft genome sequences of three monokaryotic isolates of the white-rot basidiomycete fungus Dichomitus squalens.</title>
        <authorList>
            <consortium name="DOE Joint Genome Institute"/>
            <person name="Lopez S.C."/>
            <person name="Andreopoulos B."/>
            <person name="Pangilinan J."/>
            <person name="Lipzen A."/>
            <person name="Riley R."/>
            <person name="Ahrendt S."/>
            <person name="Ng V."/>
            <person name="Barry K."/>
            <person name="Daum C."/>
            <person name="Grigoriev I.V."/>
            <person name="Hilden K.S."/>
            <person name="Makela M.R."/>
            <person name="de Vries R.P."/>
        </authorList>
    </citation>
    <scope>NUCLEOTIDE SEQUENCE [LARGE SCALE GENOMIC DNA]</scope>
    <source>
        <strain evidence="8">OM18370.1</strain>
    </source>
</reference>
<dbReference type="OrthoDB" id="269227at2759"/>
<evidence type="ECO:0000313" key="8">
    <source>
        <dbReference type="EMBL" id="TBU35744.1"/>
    </source>
</evidence>
<dbReference type="GO" id="GO:0016491">
    <property type="term" value="F:oxidoreductase activity"/>
    <property type="evidence" value="ECO:0007669"/>
    <property type="project" value="UniProtKB-KW"/>
</dbReference>
<evidence type="ECO:0000256" key="4">
    <source>
        <dbReference type="ARBA" id="ARBA00022729"/>
    </source>
</evidence>
<accession>A0A4Q9N517</accession>
<proteinExistence type="inferred from homology"/>
<dbReference type="GO" id="GO:0050660">
    <property type="term" value="F:flavin adenine dinucleotide binding"/>
    <property type="evidence" value="ECO:0007669"/>
    <property type="project" value="InterPro"/>
</dbReference>
<sequence length="98" mass="10226">MGRTLWITVLACLQSYPPSFVSMVWLIALATQVLCTVVYASSASSGSHRTFDYVVVGGGTAGLVVAARLSEDPHTTVAVIEAGTHHVNEPLVDTPGGL</sequence>
<comment type="cofactor">
    <cofactor evidence="1">
        <name>FAD</name>
        <dbReference type="ChEBI" id="CHEBI:57692"/>
    </cofactor>
</comment>
<keyword evidence="7" id="KW-0472">Membrane</keyword>
<protein>
    <submittedName>
        <fullName evidence="8">Uncharacterized protein</fullName>
    </submittedName>
</protein>
<keyword evidence="5" id="KW-0274">FAD</keyword>
<dbReference type="AlphaFoldDB" id="A0A4Q9N517"/>
<evidence type="ECO:0000256" key="1">
    <source>
        <dbReference type="ARBA" id="ARBA00001974"/>
    </source>
</evidence>
<keyword evidence="3" id="KW-0285">Flavoprotein</keyword>
<keyword evidence="7" id="KW-0812">Transmembrane</keyword>
<keyword evidence="7" id="KW-1133">Transmembrane helix</keyword>
<dbReference type="InterPro" id="IPR036188">
    <property type="entry name" value="FAD/NAD-bd_sf"/>
</dbReference>
<dbReference type="InterPro" id="IPR012132">
    <property type="entry name" value="GMC_OxRdtase"/>
</dbReference>